<dbReference type="Proteomes" id="UP000178585">
    <property type="component" value="Unassembled WGS sequence"/>
</dbReference>
<reference evidence="1 2" key="1">
    <citation type="journal article" date="2016" name="Nat. Commun.">
        <title>Thousands of microbial genomes shed light on interconnected biogeochemical processes in an aquifer system.</title>
        <authorList>
            <person name="Anantharaman K."/>
            <person name="Brown C.T."/>
            <person name="Hug L.A."/>
            <person name="Sharon I."/>
            <person name="Castelle C.J."/>
            <person name="Probst A.J."/>
            <person name="Thomas B.C."/>
            <person name="Singh A."/>
            <person name="Wilkins M.J."/>
            <person name="Karaoz U."/>
            <person name="Brodie E.L."/>
            <person name="Williams K.H."/>
            <person name="Hubbard S.S."/>
            <person name="Banfield J.F."/>
        </authorList>
    </citation>
    <scope>NUCLEOTIDE SEQUENCE [LARGE SCALE GENOMIC DNA]</scope>
</reference>
<organism evidence="1 2">
    <name type="scientific">Candidatus Adlerbacteria bacterium RIFCSPLOWO2_01_FULL_54_21b</name>
    <dbReference type="NCBI Taxonomy" id="1797245"/>
    <lineage>
        <taxon>Bacteria</taxon>
        <taxon>Candidatus Adleribacteriota</taxon>
    </lineage>
</organism>
<evidence type="ECO:0008006" key="3">
    <source>
        <dbReference type="Google" id="ProtNLM"/>
    </source>
</evidence>
<accession>A0A1F4Y1H1</accession>
<comment type="caution">
    <text evidence="1">The sequence shown here is derived from an EMBL/GenBank/DDBJ whole genome shotgun (WGS) entry which is preliminary data.</text>
</comment>
<sequence>MADPLQKLFGSAARLKLLRLFLFNPKDTYTVPDAAYRSRVPERTAHKELALFSTIGLIKRSPTRSGSGVRYSVNEHFEYVAVLQNLLINAPARAKDIYETIRSAGAIKLIVVAGVFVGDWEGRLDVLVVADRLKERVLRTKMRTFESEIGRELRYAMLAASDFGYRLNMNDKLVRDVMDYPHRIVFDRLNIGLK</sequence>
<protein>
    <recommendedName>
        <fullName evidence="3">HTH arsR-type domain-containing protein</fullName>
    </recommendedName>
</protein>
<proteinExistence type="predicted"/>
<dbReference type="STRING" id="1797245.A2949_02200"/>
<evidence type="ECO:0000313" key="1">
    <source>
        <dbReference type="EMBL" id="OGC87688.1"/>
    </source>
</evidence>
<gene>
    <name evidence="1" type="ORF">A2949_02200</name>
</gene>
<name>A0A1F4Y1H1_9BACT</name>
<dbReference type="EMBL" id="MEWZ01000002">
    <property type="protein sequence ID" value="OGC87688.1"/>
    <property type="molecule type" value="Genomic_DNA"/>
</dbReference>
<dbReference type="AlphaFoldDB" id="A0A1F4Y1H1"/>
<evidence type="ECO:0000313" key="2">
    <source>
        <dbReference type="Proteomes" id="UP000178585"/>
    </source>
</evidence>